<evidence type="ECO:0000313" key="3">
    <source>
        <dbReference type="Proteomes" id="UP000002051"/>
    </source>
</evidence>
<dbReference type="Proteomes" id="UP000002051">
    <property type="component" value="Chromosome 4"/>
</dbReference>
<name>A0A072UFY2_MEDTR</name>
<evidence type="ECO:0000313" key="2">
    <source>
        <dbReference type="EnsemblPlants" id="KEH28659"/>
    </source>
</evidence>
<dbReference type="Gene3D" id="3.80.10.10">
    <property type="entry name" value="Ribonuclease Inhibitor"/>
    <property type="match status" value="3"/>
</dbReference>
<dbReference type="AlphaFoldDB" id="A0A072UFY2"/>
<dbReference type="EnsemblPlants" id="KEH28659">
    <property type="protein sequence ID" value="KEH28659"/>
    <property type="gene ID" value="MTR_4g009055"/>
</dbReference>
<dbReference type="InterPro" id="IPR032675">
    <property type="entry name" value="LRR_dom_sf"/>
</dbReference>
<dbReference type="PANTHER" id="PTHR13318">
    <property type="entry name" value="PARTNER OF PAIRED, ISOFORM B-RELATED"/>
    <property type="match status" value="1"/>
</dbReference>
<organism evidence="1 3">
    <name type="scientific">Medicago truncatula</name>
    <name type="common">Barrel medic</name>
    <name type="synonym">Medicago tribuloides</name>
    <dbReference type="NCBI Taxonomy" id="3880"/>
    <lineage>
        <taxon>Eukaryota</taxon>
        <taxon>Viridiplantae</taxon>
        <taxon>Streptophyta</taxon>
        <taxon>Embryophyta</taxon>
        <taxon>Tracheophyta</taxon>
        <taxon>Spermatophyta</taxon>
        <taxon>Magnoliopsida</taxon>
        <taxon>eudicotyledons</taxon>
        <taxon>Gunneridae</taxon>
        <taxon>Pentapetalae</taxon>
        <taxon>rosids</taxon>
        <taxon>fabids</taxon>
        <taxon>Fabales</taxon>
        <taxon>Fabaceae</taxon>
        <taxon>Papilionoideae</taxon>
        <taxon>50 kb inversion clade</taxon>
        <taxon>NPAAA clade</taxon>
        <taxon>Hologalegina</taxon>
        <taxon>IRL clade</taxon>
        <taxon>Trifolieae</taxon>
        <taxon>Medicago</taxon>
    </lineage>
</organism>
<protein>
    <submittedName>
        <fullName evidence="1">F-box/LRR protein, putative</fullName>
    </submittedName>
</protein>
<dbReference type="InterPro" id="IPR006553">
    <property type="entry name" value="Leu-rich_rpt_Cys-con_subtyp"/>
</dbReference>
<evidence type="ECO:0000313" key="1">
    <source>
        <dbReference type="EMBL" id="KEH28659.1"/>
    </source>
</evidence>
<reference evidence="1 3" key="1">
    <citation type="journal article" date="2011" name="Nature">
        <title>The Medicago genome provides insight into the evolution of rhizobial symbioses.</title>
        <authorList>
            <person name="Young N.D."/>
            <person name="Debelle F."/>
            <person name="Oldroyd G.E."/>
            <person name="Geurts R."/>
            <person name="Cannon S.B."/>
            <person name="Udvardi M.K."/>
            <person name="Benedito V.A."/>
            <person name="Mayer K.F."/>
            <person name="Gouzy J."/>
            <person name="Schoof H."/>
            <person name="Van de Peer Y."/>
            <person name="Proost S."/>
            <person name="Cook D.R."/>
            <person name="Meyers B.C."/>
            <person name="Spannagl M."/>
            <person name="Cheung F."/>
            <person name="De Mita S."/>
            <person name="Krishnakumar V."/>
            <person name="Gundlach H."/>
            <person name="Zhou S."/>
            <person name="Mudge J."/>
            <person name="Bharti A.K."/>
            <person name="Murray J.D."/>
            <person name="Naoumkina M.A."/>
            <person name="Rosen B."/>
            <person name="Silverstein K.A."/>
            <person name="Tang H."/>
            <person name="Rombauts S."/>
            <person name="Zhao P.X."/>
            <person name="Zhou P."/>
            <person name="Barbe V."/>
            <person name="Bardou P."/>
            <person name="Bechner M."/>
            <person name="Bellec A."/>
            <person name="Berger A."/>
            <person name="Berges H."/>
            <person name="Bidwell S."/>
            <person name="Bisseling T."/>
            <person name="Choisne N."/>
            <person name="Couloux A."/>
            <person name="Denny R."/>
            <person name="Deshpande S."/>
            <person name="Dai X."/>
            <person name="Doyle J.J."/>
            <person name="Dudez A.M."/>
            <person name="Farmer A.D."/>
            <person name="Fouteau S."/>
            <person name="Franken C."/>
            <person name="Gibelin C."/>
            <person name="Gish J."/>
            <person name="Goldstein S."/>
            <person name="Gonzalez A.J."/>
            <person name="Green P.J."/>
            <person name="Hallab A."/>
            <person name="Hartog M."/>
            <person name="Hua A."/>
            <person name="Humphray S.J."/>
            <person name="Jeong D.H."/>
            <person name="Jing Y."/>
            <person name="Jocker A."/>
            <person name="Kenton S.M."/>
            <person name="Kim D.J."/>
            <person name="Klee K."/>
            <person name="Lai H."/>
            <person name="Lang C."/>
            <person name="Lin S."/>
            <person name="Macmil S.L."/>
            <person name="Magdelenat G."/>
            <person name="Matthews L."/>
            <person name="McCorrison J."/>
            <person name="Monaghan E.L."/>
            <person name="Mun J.H."/>
            <person name="Najar F.Z."/>
            <person name="Nicholson C."/>
            <person name="Noirot C."/>
            <person name="O'Bleness M."/>
            <person name="Paule C.R."/>
            <person name="Poulain J."/>
            <person name="Prion F."/>
            <person name="Qin B."/>
            <person name="Qu C."/>
            <person name="Retzel E.F."/>
            <person name="Riddle C."/>
            <person name="Sallet E."/>
            <person name="Samain S."/>
            <person name="Samson N."/>
            <person name="Sanders I."/>
            <person name="Saurat O."/>
            <person name="Scarpelli C."/>
            <person name="Schiex T."/>
            <person name="Segurens B."/>
            <person name="Severin A.J."/>
            <person name="Sherrier D.J."/>
            <person name="Shi R."/>
            <person name="Sims S."/>
            <person name="Singer S.R."/>
            <person name="Sinharoy S."/>
            <person name="Sterck L."/>
            <person name="Viollet A."/>
            <person name="Wang B.B."/>
            <person name="Wang K."/>
            <person name="Wang M."/>
            <person name="Wang X."/>
            <person name="Warfsmann J."/>
            <person name="Weissenbach J."/>
            <person name="White D.D."/>
            <person name="White J.D."/>
            <person name="Wiley G.B."/>
            <person name="Wincker P."/>
            <person name="Xing Y."/>
            <person name="Yang L."/>
            <person name="Yao Z."/>
            <person name="Ying F."/>
            <person name="Zhai J."/>
            <person name="Zhou L."/>
            <person name="Zuber A."/>
            <person name="Denarie J."/>
            <person name="Dixon R.A."/>
            <person name="May G.D."/>
            <person name="Schwartz D.C."/>
            <person name="Rogers J."/>
            <person name="Quetier F."/>
            <person name="Town C.D."/>
            <person name="Roe B.A."/>
        </authorList>
    </citation>
    <scope>NUCLEOTIDE SEQUENCE [LARGE SCALE GENOMIC DNA]</scope>
    <source>
        <strain evidence="1">A17</strain>
        <strain evidence="2 3">cv. Jemalong A17</strain>
    </source>
</reference>
<dbReference type="SMART" id="SM00367">
    <property type="entry name" value="LRR_CC"/>
    <property type="match status" value="6"/>
</dbReference>
<reference evidence="2" key="3">
    <citation type="submission" date="2015-04" db="UniProtKB">
        <authorList>
            <consortium name="EnsemblPlants"/>
        </authorList>
    </citation>
    <scope>IDENTIFICATION</scope>
    <source>
        <strain evidence="2">cv. Jemalong A17</strain>
    </source>
</reference>
<accession>A0A072UFY2</accession>
<keyword evidence="3" id="KW-1185">Reference proteome</keyword>
<reference evidence="1 3" key="2">
    <citation type="journal article" date="2014" name="BMC Genomics">
        <title>An improved genome release (version Mt4.0) for the model legume Medicago truncatula.</title>
        <authorList>
            <person name="Tang H."/>
            <person name="Krishnakumar V."/>
            <person name="Bidwell S."/>
            <person name="Rosen B."/>
            <person name="Chan A."/>
            <person name="Zhou S."/>
            <person name="Gentzbittel L."/>
            <person name="Childs K.L."/>
            <person name="Yandell M."/>
            <person name="Gundlach H."/>
            <person name="Mayer K.F."/>
            <person name="Schwartz D.C."/>
            <person name="Town C.D."/>
        </authorList>
    </citation>
    <scope>GENOME REANNOTATION</scope>
    <source>
        <strain evidence="1">A17</strain>
        <strain evidence="2 3">cv. Jemalong A17</strain>
    </source>
</reference>
<proteinExistence type="predicted"/>
<gene>
    <name evidence="1" type="ordered locus">MTR_4g009055</name>
</gene>
<dbReference type="SUPFAM" id="SSF52047">
    <property type="entry name" value="RNI-like"/>
    <property type="match status" value="1"/>
</dbReference>
<sequence length="401" mass="45510">MDALLCQISRFPLKLTSFNLSNQHAIPTKGLQAFSQKITTLTSLTCSNIAHLHTNDFFLIADCFPLLEELNLGNPTYIEDASNYPNGVEALLSKLLNLRKINLSFHRHINNRSLFRLFRNCKLLEEVIISKSYSITYASIAFAICERPTLRYLSFSMTPTMEYGETYLTSHFNGIRYLSSLNISDELLYSIAMKSLPLKRLVLGHCTGYSYDGIRCLLSKLHLDIQNAKVVNNYNIDYLSFLLSNLESINLSHGGVLCSMRSILENTSIGEMGLGLENYSPLLYFVVNPQMKMKRLHLANNSSLNDETIKLFASICPNLQLLDLGDCRCISKEKGVKQVVEKCTRLKEISLRHYVNVAVDVDLWNVMVLSRPLLRKIKTPPGFYPSDSKWKPLLNHGCFLC</sequence>
<dbReference type="HOGENOM" id="CLU_028145_1_0_1"/>
<dbReference type="EMBL" id="CM001220">
    <property type="protein sequence ID" value="KEH28659.1"/>
    <property type="molecule type" value="Genomic_DNA"/>
</dbReference>
<dbReference type="PANTHER" id="PTHR13318:SF106">
    <property type="entry name" value="F-BOX_LRR-REPEAT PROTEIN 2"/>
    <property type="match status" value="1"/>
</dbReference>